<dbReference type="SMART" id="SM00862">
    <property type="entry name" value="Trans_reg_C"/>
    <property type="match status" value="1"/>
</dbReference>
<dbReference type="PROSITE" id="PS51755">
    <property type="entry name" value="OMPR_PHOB"/>
    <property type="match status" value="1"/>
</dbReference>
<dbReference type="Proteomes" id="UP001165074">
    <property type="component" value="Unassembled WGS sequence"/>
</dbReference>
<feature type="DNA-binding region" description="OmpR/PhoB-type" evidence="7">
    <location>
        <begin position="1"/>
        <end position="100"/>
    </location>
</feature>
<dbReference type="Pfam" id="PF00486">
    <property type="entry name" value="Trans_reg_C"/>
    <property type="match status" value="1"/>
</dbReference>
<dbReference type="PROSITE" id="PS50005">
    <property type="entry name" value="TPR"/>
    <property type="match status" value="2"/>
</dbReference>
<evidence type="ECO:0000256" key="8">
    <source>
        <dbReference type="SAM" id="MobiDB-lite"/>
    </source>
</evidence>
<evidence type="ECO:0000256" key="3">
    <source>
        <dbReference type="ARBA" id="ARBA00023015"/>
    </source>
</evidence>
<evidence type="ECO:0000256" key="1">
    <source>
        <dbReference type="ARBA" id="ARBA00005820"/>
    </source>
</evidence>
<dbReference type="SMART" id="SM00028">
    <property type="entry name" value="TPR"/>
    <property type="match status" value="6"/>
</dbReference>
<evidence type="ECO:0000256" key="6">
    <source>
        <dbReference type="PROSITE-ProRule" id="PRU00339"/>
    </source>
</evidence>
<proteinExistence type="inferred from homology"/>
<dbReference type="InterPro" id="IPR001867">
    <property type="entry name" value="OmpR/PhoB-type_DNA-bd"/>
</dbReference>
<keyword evidence="4 7" id="KW-0238">DNA-binding</keyword>
<dbReference type="Gene3D" id="3.40.50.300">
    <property type="entry name" value="P-loop containing nucleotide triphosphate hydrolases"/>
    <property type="match status" value="1"/>
</dbReference>
<dbReference type="Pfam" id="PF00931">
    <property type="entry name" value="NB-ARC"/>
    <property type="match status" value="1"/>
</dbReference>
<gene>
    <name evidence="10" type="primary">afsR</name>
    <name evidence="10" type="ORF">Airi02_094320</name>
</gene>
<name>A0A9W6SCS4_9ACTN</name>
<keyword evidence="5" id="KW-0804">Transcription</keyword>
<dbReference type="Gene3D" id="1.25.40.10">
    <property type="entry name" value="Tetratricopeptide repeat domain"/>
    <property type="match status" value="2"/>
</dbReference>
<dbReference type="Pfam" id="PF00515">
    <property type="entry name" value="TPR_1"/>
    <property type="match status" value="1"/>
</dbReference>
<dbReference type="RefSeq" id="WP_285583115.1">
    <property type="nucleotide sequence ID" value="NZ_BSTK01000020.1"/>
</dbReference>
<accession>A0A9W6SCS4</accession>
<dbReference type="GO" id="GO:0043531">
    <property type="term" value="F:ADP binding"/>
    <property type="evidence" value="ECO:0007669"/>
    <property type="project" value="InterPro"/>
</dbReference>
<dbReference type="InterPro" id="IPR036388">
    <property type="entry name" value="WH-like_DNA-bd_sf"/>
</dbReference>
<dbReference type="InterPro" id="IPR002182">
    <property type="entry name" value="NB-ARC"/>
</dbReference>
<dbReference type="GO" id="GO:0000160">
    <property type="term" value="P:phosphorelay signal transduction system"/>
    <property type="evidence" value="ECO:0007669"/>
    <property type="project" value="InterPro"/>
</dbReference>
<dbReference type="AlphaFoldDB" id="A0A9W6SCS4"/>
<dbReference type="Pfam" id="PF13374">
    <property type="entry name" value="TPR_10"/>
    <property type="match status" value="1"/>
</dbReference>
<organism evidence="10 11">
    <name type="scientific">Actinoallomurus iriomotensis</name>
    <dbReference type="NCBI Taxonomy" id="478107"/>
    <lineage>
        <taxon>Bacteria</taxon>
        <taxon>Bacillati</taxon>
        <taxon>Actinomycetota</taxon>
        <taxon>Actinomycetes</taxon>
        <taxon>Streptosporangiales</taxon>
        <taxon>Thermomonosporaceae</taxon>
        <taxon>Actinoallomurus</taxon>
    </lineage>
</organism>
<evidence type="ECO:0000256" key="2">
    <source>
        <dbReference type="ARBA" id="ARBA00022737"/>
    </source>
</evidence>
<dbReference type="EMBL" id="BSTK01000020">
    <property type="protein sequence ID" value="GLY91504.1"/>
    <property type="molecule type" value="Genomic_DNA"/>
</dbReference>
<reference evidence="10" key="1">
    <citation type="submission" date="2023-03" db="EMBL/GenBank/DDBJ databases">
        <title>Actinoallomurus iriomotensis NBRC 103684.</title>
        <authorList>
            <person name="Ichikawa N."/>
            <person name="Sato H."/>
            <person name="Tonouchi N."/>
        </authorList>
    </citation>
    <scope>NUCLEOTIDE SEQUENCE</scope>
    <source>
        <strain evidence="10">NBRC 103684</strain>
    </source>
</reference>
<dbReference type="PANTHER" id="PTHR35807">
    <property type="entry name" value="TRANSCRIPTIONAL REGULATOR REDD-RELATED"/>
    <property type="match status" value="1"/>
</dbReference>
<keyword evidence="2" id="KW-0677">Repeat</keyword>
<dbReference type="SMART" id="SM01043">
    <property type="entry name" value="BTAD"/>
    <property type="match status" value="1"/>
</dbReference>
<dbReference type="Pfam" id="PF03704">
    <property type="entry name" value="BTAD"/>
    <property type="match status" value="1"/>
</dbReference>
<dbReference type="PRINTS" id="PR00364">
    <property type="entry name" value="DISEASERSIST"/>
</dbReference>
<evidence type="ECO:0000313" key="10">
    <source>
        <dbReference type="EMBL" id="GLY91504.1"/>
    </source>
</evidence>
<dbReference type="Gene3D" id="1.10.10.10">
    <property type="entry name" value="Winged helix-like DNA-binding domain superfamily/Winged helix DNA-binding domain"/>
    <property type="match status" value="2"/>
</dbReference>
<comment type="similarity">
    <text evidence="1">Belongs to the AfsR/DnrI/RedD regulatory family.</text>
</comment>
<dbReference type="InterPro" id="IPR016032">
    <property type="entry name" value="Sig_transdc_resp-reg_C-effctor"/>
</dbReference>
<dbReference type="PANTHER" id="PTHR35807:SF1">
    <property type="entry name" value="TRANSCRIPTIONAL REGULATOR REDD"/>
    <property type="match status" value="1"/>
</dbReference>
<dbReference type="SUPFAM" id="SSF52540">
    <property type="entry name" value="P-loop containing nucleoside triphosphate hydrolases"/>
    <property type="match status" value="1"/>
</dbReference>
<feature type="repeat" description="TPR" evidence="6">
    <location>
        <begin position="925"/>
        <end position="958"/>
    </location>
</feature>
<dbReference type="InterPro" id="IPR019734">
    <property type="entry name" value="TPR_rpt"/>
</dbReference>
<keyword evidence="3" id="KW-0805">Transcription regulation</keyword>
<dbReference type="InterPro" id="IPR051677">
    <property type="entry name" value="AfsR-DnrI-RedD_regulator"/>
</dbReference>
<evidence type="ECO:0000256" key="7">
    <source>
        <dbReference type="PROSITE-ProRule" id="PRU01091"/>
    </source>
</evidence>
<dbReference type="InterPro" id="IPR005158">
    <property type="entry name" value="BTAD"/>
</dbReference>
<dbReference type="InterPro" id="IPR027417">
    <property type="entry name" value="P-loop_NTPase"/>
</dbReference>
<dbReference type="Gene3D" id="1.10.8.430">
    <property type="entry name" value="Helical domain of apoptotic protease-activating factors"/>
    <property type="match status" value="1"/>
</dbReference>
<dbReference type="SUPFAM" id="SSF48452">
    <property type="entry name" value="TPR-like"/>
    <property type="match status" value="3"/>
</dbReference>
<dbReference type="GO" id="GO:0003677">
    <property type="term" value="F:DNA binding"/>
    <property type="evidence" value="ECO:0007669"/>
    <property type="project" value="UniProtKB-UniRule"/>
</dbReference>
<evidence type="ECO:0000259" key="9">
    <source>
        <dbReference type="PROSITE" id="PS51755"/>
    </source>
</evidence>
<dbReference type="CDD" id="cd00383">
    <property type="entry name" value="trans_reg_C"/>
    <property type="match status" value="1"/>
</dbReference>
<dbReference type="SUPFAM" id="SSF46894">
    <property type="entry name" value="C-terminal effector domain of the bipartite response regulators"/>
    <property type="match status" value="1"/>
</dbReference>
<comment type="caution">
    <text evidence="10">The sequence shown here is derived from an EMBL/GenBank/DDBJ whole genome shotgun (WGS) entry which is preliminary data.</text>
</comment>
<feature type="region of interest" description="Disordered" evidence="8">
    <location>
        <begin position="275"/>
        <end position="295"/>
    </location>
</feature>
<evidence type="ECO:0000256" key="5">
    <source>
        <dbReference type="ARBA" id="ARBA00023163"/>
    </source>
</evidence>
<protein>
    <submittedName>
        <fullName evidence="10">Regulatory protein AfsR</fullName>
    </submittedName>
</protein>
<dbReference type="CDD" id="cd15831">
    <property type="entry name" value="BTAD"/>
    <property type="match status" value="1"/>
</dbReference>
<evidence type="ECO:0000313" key="11">
    <source>
        <dbReference type="Proteomes" id="UP001165074"/>
    </source>
</evidence>
<dbReference type="GO" id="GO:0006355">
    <property type="term" value="P:regulation of DNA-templated transcription"/>
    <property type="evidence" value="ECO:0007669"/>
    <property type="project" value="InterPro"/>
</dbReference>
<keyword evidence="6" id="KW-0802">TPR repeat</keyword>
<sequence length="975" mass="104880">MGTLRQLRFTVLGPVRAWLGDVPLDLGPVRQQALLVALMLRPDATVSRQELLDGIWGAEPPGTGGKVIPVYVHRLRERLRAAGAQDTVISRDRGGYRFVSEGARVDTARLEEIAVEAASARASGDLRAAVDTWSHALKLFHGEPLSGLPGPFAEGERLRLTERRIALLQEKLECQLRLGRYAEAVSELSALTATHPHSESLAALLMRAMYGSGRQADALSVFTQVRGRLVDDLAVEPGEELRRVHQAVLRGDDAFLLGDAPRRAPAEAALAAAPAAPAVPSAPGHRRRNELPGDVGELTGRAQEIALLTAPYRTDAVSVLAVDGVAGVGKTALVVRAARLLQEGYPDGCLFVDLHGHSADREPPAPMRVLRRLLRAVGADDESDDLDELAASWRAATASTRSLLVLDDAVGAEQIRPLLPAGAGSRVLVTSRRRLAGLDVDQRVSLGPLDLDEAGELLARFVGDARAYQEPEAVRQLARLCDRLPLALRIAGARLQSRPMWTFEYLVARLSDDERRLGELTAEDRSVEAAFRLSYDHLPPCTQRAFRALGLSPTVEFDGLTLAAMLGWSRHETEHALESLVDASLLWQPTAGRYRLHDLVAAYARRLAAEHPAEVTAARTGVFRLYVTAARCANGYHREDPPAGPGPDFLPFADAEDAASWLDAAAGEIADVAAHAAAVGHVDEACLIADSLIDYLVREGRYHECRAVAETVLPLVEASESRLASSLRTCLGIAYGLQGDYEQAYAWLNDALAISGRSGDLREQARALGVLGTVARWAGRTSEALDRLTKVLELAGPLGDDWLVGMATCNLGAAYQQLGRYDEALEHYVCSLRLAEKIGSPRIIGKTLSHIGSLHMDRGRLAEAIGPLHRAADLAGEIGDLPQQAAILTRLGMTEEGLGNTGAALELHRRALAAIREQTNVGLEVEIRNRLGGSLLATGDLDEAREQFEAVLALSETAGSPEQLAGAIEVPGRWA</sequence>
<keyword evidence="11" id="KW-1185">Reference proteome</keyword>
<dbReference type="InterPro" id="IPR011990">
    <property type="entry name" value="TPR-like_helical_dom_sf"/>
</dbReference>
<evidence type="ECO:0000256" key="4">
    <source>
        <dbReference type="ARBA" id="ARBA00023125"/>
    </source>
</evidence>
<feature type="domain" description="OmpR/PhoB-type" evidence="9">
    <location>
        <begin position="1"/>
        <end position="100"/>
    </location>
</feature>
<feature type="repeat" description="TPR" evidence="6">
    <location>
        <begin position="805"/>
        <end position="838"/>
    </location>
</feature>
<dbReference type="InterPro" id="IPR042197">
    <property type="entry name" value="Apaf_helical"/>
</dbReference>
<dbReference type="Pfam" id="PF13424">
    <property type="entry name" value="TPR_12"/>
    <property type="match status" value="2"/>
</dbReference>